<evidence type="ECO:0000259" key="1">
    <source>
        <dbReference type="Pfam" id="PF00248"/>
    </source>
</evidence>
<sequence length="307" mass="33284">MVERHPSIAGLRWVFGGNVFGWTLDRDASFRILDAFYEAGGRMIDTAEGYSSWVEGNSGGESEAIIGEWLESRGVRADMRIGTKTNQNGEAGGLAADRVKKALEGSFERLRTDYVDLYYAHQNDPETPADEVVATFDELVKAGKARELGCSNFETARLTEFLDAAKSAGRHGFTVIQPLYNLVTREAFEGAMQDLCVGRDIAALPYFGLASGFLTGKYRSAGDWAGNPRAFVLDGIASDRSWAKLERLRTVASQLDATPAQVAFAWLNSRAGVAAPIASATSVEQVSQLAEATRLELSAKQRALLDG</sequence>
<dbReference type="InterPro" id="IPR036812">
    <property type="entry name" value="NAD(P)_OxRdtase_dom_sf"/>
</dbReference>
<evidence type="ECO:0000313" key="2">
    <source>
        <dbReference type="EMBL" id="NYH94163.1"/>
    </source>
</evidence>
<dbReference type="SUPFAM" id="SSF51430">
    <property type="entry name" value="NAD(P)-linked oxidoreductase"/>
    <property type="match status" value="1"/>
</dbReference>
<comment type="caution">
    <text evidence="2">The sequence shown here is derived from an EMBL/GenBank/DDBJ whole genome shotgun (WGS) entry which is preliminary data.</text>
</comment>
<keyword evidence="3" id="KW-1185">Reference proteome</keyword>
<dbReference type="InterPro" id="IPR023210">
    <property type="entry name" value="NADP_OxRdtase_dom"/>
</dbReference>
<dbReference type="Proteomes" id="UP000522081">
    <property type="component" value="Unassembled WGS sequence"/>
</dbReference>
<dbReference type="AlphaFoldDB" id="A0A7Y9XVQ5"/>
<protein>
    <submittedName>
        <fullName evidence="2">Aryl-alcohol dehydrogenase-like predicted oxidoreductase</fullName>
    </submittedName>
</protein>
<dbReference type="Pfam" id="PF00248">
    <property type="entry name" value="Aldo_ket_red"/>
    <property type="match status" value="1"/>
</dbReference>
<reference evidence="2 3" key="1">
    <citation type="submission" date="2020-07" db="EMBL/GenBank/DDBJ databases">
        <title>Genomic Encyclopedia of Type Strains, Phase IV (KMG-IV): sequencing the most valuable type-strain genomes for metagenomic binning, comparative biology and taxonomic classification.</title>
        <authorList>
            <person name="Goeker M."/>
        </authorList>
    </citation>
    <scope>NUCLEOTIDE SEQUENCE [LARGE SCALE GENOMIC DNA]</scope>
    <source>
        <strain evidence="2 3">DSM 29043</strain>
    </source>
</reference>
<dbReference type="PANTHER" id="PTHR43364:SF6">
    <property type="entry name" value="OXIDOREDUCTASE-RELATED"/>
    <property type="match status" value="1"/>
</dbReference>
<name>A0A7Y9XVQ5_9SPHN</name>
<dbReference type="PANTHER" id="PTHR43364">
    <property type="entry name" value="NADH-SPECIFIC METHYLGLYOXAL REDUCTASE-RELATED"/>
    <property type="match status" value="1"/>
</dbReference>
<gene>
    <name evidence="2" type="ORF">FHS75_000468</name>
</gene>
<dbReference type="RefSeq" id="WP_179406108.1">
    <property type="nucleotide sequence ID" value="NZ_BMGF01000001.1"/>
</dbReference>
<feature type="domain" description="NADP-dependent oxidoreductase" evidence="1">
    <location>
        <begin position="14"/>
        <end position="306"/>
    </location>
</feature>
<dbReference type="Gene3D" id="3.20.20.100">
    <property type="entry name" value="NADP-dependent oxidoreductase domain"/>
    <property type="match status" value="1"/>
</dbReference>
<proteinExistence type="predicted"/>
<dbReference type="GO" id="GO:0005829">
    <property type="term" value="C:cytosol"/>
    <property type="evidence" value="ECO:0007669"/>
    <property type="project" value="TreeGrafter"/>
</dbReference>
<dbReference type="EMBL" id="JACBZF010000001">
    <property type="protein sequence ID" value="NYH94163.1"/>
    <property type="molecule type" value="Genomic_DNA"/>
</dbReference>
<organism evidence="2 3">
    <name type="scientific">Novosphingobium marinum</name>
    <dbReference type="NCBI Taxonomy" id="1514948"/>
    <lineage>
        <taxon>Bacteria</taxon>
        <taxon>Pseudomonadati</taxon>
        <taxon>Pseudomonadota</taxon>
        <taxon>Alphaproteobacteria</taxon>
        <taxon>Sphingomonadales</taxon>
        <taxon>Sphingomonadaceae</taxon>
        <taxon>Novosphingobium</taxon>
    </lineage>
</organism>
<dbReference type="InterPro" id="IPR050523">
    <property type="entry name" value="AKR_Detox_Biosynth"/>
</dbReference>
<accession>A0A7Y9XVQ5</accession>
<evidence type="ECO:0000313" key="3">
    <source>
        <dbReference type="Proteomes" id="UP000522081"/>
    </source>
</evidence>